<comment type="subcellular location">
    <subcellularLocation>
        <location evidence="1">Membrane</location>
        <topology evidence="1">Multi-pass membrane protein</topology>
    </subcellularLocation>
</comment>
<dbReference type="AlphaFoldDB" id="A0A5C2S7K1"/>
<dbReference type="GO" id="GO:0016020">
    <property type="term" value="C:membrane"/>
    <property type="evidence" value="ECO:0007669"/>
    <property type="project" value="UniProtKB-SubCell"/>
</dbReference>
<dbReference type="OrthoDB" id="434972at2759"/>
<evidence type="ECO:0000313" key="7">
    <source>
        <dbReference type="Proteomes" id="UP000313359"/>
    </source>
</evidence>
<dbReference type="PANTHER" id="PTHR42723">
    <property type="entry name" value="CHLOROPHYLL SYNTHASE"/>
    <property type="match status" value="1"/>
</dbReference>
<proteinExistence type="predicted"/>
<feature type="transmembrane region" description="Helical" evidence="5">
    <location>
        <begin position="148"/>
        <end position="166"/>
    </location>
</feature>
<evidence type="ECO:0000256" key="3">
    <source>
        <dbReference type="ARBA" id="ARBA00022989"/>
    </source>
</evidence>
<keyword evidence="7" id="KW-1185">Reference proteome</keyword>
<keyword evidence="2 5" id="KW-0812">Transmembrane</keyword>
<evidence type="ECO:0000256" key="1">
    <source>
        <dbReference type="ARBA" id="ARBA00004141"/>
    </source>
</evidence>
<gene>
    <name evidence="6" type="ORF">L227DRAFT_506979</name>
</gene>
<keyword evidence="4 5" id="KW-0472">Membrane</keyword>
<dbReference type="InterPro" id="IPR050475">
    <property type="entry name" value="Prenyltransferase_related"/>
</dbReference>
<reference evidence="6" key="1">
    <citation type="journal article" date="2018" name="Genome Biol. Evol.">
        <title>Genomics and development of Lentinus tigrinus, a white-rot wood-decaying mushroom with dimorphic fruiting bodies.</title>
        <authorList>
            <person name="Wu B."/>
            <person name="Xu Z."/>
            <person name="Knudson A."/>
            <person name="Carlson A."/>
            <person name="Chen N."/>
            <person name="Kovaka S."/>
            <person name="LaButti K."/>
            <person name="Lipzen A."/>
            <person name="Pennachio C."/>
            <person name="Riley R."/>
            <person name="Schakwitz W."/>
            <person name="Umezawa K."/>
            <person name="Ohm R.A."/>
            <person name="Grigoriev I.V."/>
            <person name="Nagy L.G."/>
            <person name="Gibbons J."/>
            <person name="Hibbett D."/>
        </authorList>
    </citation>
    <scope>NUCLEOTIDE SEQUENCE [LARGE SCALE GENOMIC DNA]</scope>
    <source>
        <strain evidence="6">ALCF2SS1-6</strain>
    </source>
</reference>
<dbReference type="Pfam" id="PF01040">
    <property type="entry name" value="UbiA"/>
    <property type="match status" value="1"/>
</dbReference>
<dbReference type="Gene3D" id="1.10.357.140">
    <property type="entry name" value="UbiA prenyltransferase"/>
    <property type="match status" value="1"/>
</dbReference>
<dbReference type="InterPro" id="IPR000537">
    <property type="entry name" value="UbiA_prenyltransferase"/>
</dbReference>
<evidence type="ECO:0000256" key="4">
    <source>
        <dbReference type="ARBA" id="ARBA00023136"/>
    </source>
</evidence>
<name>A0A5C2S7K1_9APHY</name>
<accession>A0A5C2S7K1</accession>
<feature type="transmembrane region" description="Helical" evidence="5">
    <location>
        <begin position="212"/>
        <end position="231"/>
    </location>
</feature>
<dbReference type="Proteomes" id="UP000313359">
    <property type="component" value="Unassembled WGS sequence"/>
</dbReference>
<feature type="transmembrane region" description="Helical" evidence="5">
    <location>
        <begin position="237"/>
        <end position="260"/>
    </location>
</feature>
<organism evidence="6 7">
    <name type="scientific">Lentinus tigrinus ALCF2SS1-6</name>
    <dbReference type="NCBI Taxonomy" id="1328759"/>
    <lineage>
        <taxon>Eukaryota</taxon>
        <taxon>Fungi</taxon>
        <taxon>Dikarya</taxon>
        <taxon>Basidiomycota</taxon>
        <taxon>Agaricomycotina</taxon>
        <taxon>Agaricomycetes</taxon>
        <taxon>Polyporales</taxon>
        <taxon>Polyporaceae</taxon>
        <taxon>Lentinus</taxon>
    </lineage>
</organism>
<feature type="transmembrane region" description="Helical" evidence="5">
    <location>
        <begin position="172"/>
        <end position="191"/>
    </location>
</feature>
<dbReference type="GO" id="GO:0016765">
    <property type="term" value="F:transferase activity, transferring alkyl or aryl (other than methyl) groups"/>
    <property type="evidence" value="ECO:0007669"/>
    <property type="project" value="InterPro"/>
</dbReference>
<dbReference type="PANTHER" id="PTHR42723:SF1">
    <property type="entry name" value="CHLOROPHYLL SYNTHASE, CHLOROPLASTIC"/>
    <property type="match status" value="1"/>
</dbReference>
<dbReference type="InterPro" id="IPR044878">
    <property type="entry name" value="UbiA_sf"/>
</dbReference>
<evidence type="ECO:0000313" key="6">
    <source>
        <dbReference type="EMBL" id="RPD57316.1"/>
    </source>
</evidence>
<sequence length="319" mass="35862">MSLLRTSAHLLAKIPYFLHTCFLFTKSDIKTTVIPVSSLAAASAPLSDLSRLPHVVFWVWLHVLQFDVSNQTMDPDEDEMNKRDRPLPAKRLTLQQALFFRWLLVPICWAWSAWYSVETLYASIALVALTVIYDELGAHRMHWVIRNLVNALGFCAFESGATLVAGRDPTTLDGVALWSIAASTGIFFTTIHSQDFKDVDGDRAIGRQTIPIVFGALARFTVIIPLLLWSVGLSLVWGLDVATCVTFVLLGLFVGAQYVVGKTVHEYQVAFYWYNVSRLSCCPRVVVFRELTWSFLRRSSGCPQHTPCLRITACTTHDF</sequence>
<protein>
    <recommendedName>
        <fullName evidence="8">UbiA prenyltransferase</fullName>
    </recommendedName>
</protein>
<dbReference type="EMBL" id="ML122281">
    <property type="protein sequence ID" value="RPD57316.1"/>
    <property type="molecule type" value="Genomic_DNA"/>
</dbReference>
<keyword evidence="3 5" id="KW-1133">Transmembrane helix</keyword>
<evidence type="ECO:0000256" key="5">
    <source>
        <dbReference type="SAM" id="Phobius"/>
    </source>
</evidence>
<dbReference type="CDD" id="cd13965">
    <property type="entry name" value="PT_UbiA_3"/>
    <property type="match status" value="1"/>
</dbReference>
<evidence type="ECO:0000256" key="2">
    <source>
        <dbReference type="ARBA" id="ARBA00022692"/>
    </source>
</evidence>
<dbReference type="STRING" id="1328759.A0A5C2S7K1"/>
<feature type="transmembrane region" description="Helical" evidence="5">
    <location>
        <begin position="120"/>
        <end position="136"/>
    </location>
</feature>
<evidence type="ECO:0008006" key="8">
    <source>
        <dbReference type="Google" id="ProtNLM"/>
    </source>
</evidence>